<dbReference type="GO" id="GO:0046872">
    <property type="term" value="F:metal ion binding"/>
    <property type="evidence" value="ECO:0007669"/>
    <property type="project" value="InterPro"/>
</dbReference>
<dbReference type="Pfam" id="PF00514">
    <property type="entry name" value="Arm"/>
    <property type="match status" value="1"/>
</dbReference>
<sequence>MDVCAVVRQLRQLASDQKNREAIVKDQGCLPGLVLFLDNDDVSVVVTALETLQLLADCPSNRPIMKKELGMLISLQDIMDKSKYGVRAQNLARDIYGTLTTPPSPSPLKETQNTTQHKPSTKPKDNKAFFLGSNNKKGKVVMLQLNGLNDQAQRKACEEELLKVKGVISFTFDLFKKRCILRTKAELRPELLVAAVARTETVSAKQIIRNEYGEEVLLSFGADPGTADKENRSRPDYLPEDDSPVKGLDKAMVRQGQMDQQQKSSWLSTAASFISTSFYW</sequence>
<evidence type="ECO:0000256" key="6">
    <source>
        <dbReference type="PIRNR" id="PIRNR013899"/>
    </source>
</evidence>
<keyword evidence="3" id="KW-0496">Mitochondrion</keyword>
<protein>
    <recommendedName>
        <fullName evidence="2 6">Armadillo repeat-containing protein 1</fullName>
    </recommendedName>
</protein>
<dbReference type="PANTHER" id="PTHR46840:SF2">
    <property type="entry name" value="ARMADILLO REPEAT-CONTAINING PROTEIN 1"/>
    <property type="match status" value="1"/>
</dbReference>
<dbReference type="InterPro" id="IPR011989">
    <property type="entry name" value="ARM-like"/>
</dbReference>
<dbReference type="OrthoDB" id="17335at2759"/>
<keyword evidence="3" id="KW-1000">Mitochondrion outer membrane</keyword>
<comment type="subcellular location">
    <subcellularLocation>
        <location evidence="1">Mitochondrion outer membrane</location>
    </subcellularLocation>
</comment>
<organism evidence="8 9">
    <name type="scientific">Patiria miniata</name>
    <name type="common">Bat star</name>
    <name type="synonym">Asterina miniata</name>
    <dbReference type="NCBI Taxonomy" id="46514"/>
    <lineage>
        <taxon>Eukaryota</taxon>
        <taxon>Metazoa</taxon>
        <taxon>Echinodermata</taxon>
        <taxon>Eleutherozoa</taxon>
        <taxon>Asterozoa</taxon>
        <taxon>Asteroidea</taxon>
        <taxon>Valvatacea</taxon>
        <taxon>Valvatida</taxon>
        <taxon>Asterinidae</taxon>
        <taxon>Patiria</taxon>
    </lineage>
</organism>
<dbReference type="InterPro" id="IPR016024">
    <property type="entry name" value="ARM-type_fold"/>
</dbReference>
<comment type="subunit">
    <text evidence="5">Interacts with mitochondrial contact site and cristae organizing system (MICOS) complex components IMMT/MIC60 and MICOS10/MIC10. Interacts with mitochondrial outer membrane sorting assembly machinery (SAM) complex components SAMM50 and MTX1.</text>
</comment>
<dbReference type="AlphaFoldDB" id="A0A913Z8S3"/>
<feature type="region of interest" description="Disordered" evidence="7">
    <location>
        <begin position="223"/>
        <end position="243"/>
    </location>
</feature>
<dbReference type="SUPFAM" id="SSF48371">
    <property type="entry name" value="ARM repeat"/>
    <property type="match status" value="1"/>
</dbReference>
<dbReference type="EnsemblMetazoa" id="XM_038191478.1">
    <property type="protein sequence ID" value="XP_038047406.1"/>
    <property type="gene ID" value="LOC119721406"/>
</dbReference>
<reference evidence="8" key="1">
    <citation type="submission" date="2022-11" db="UniProtKB">
        <authorList>
            <consortium name="EnsemblMetazoa"/>
        </authorList>
    </citation>
    <scope>IDENTIFICATION</scope>
</reference>
<name>A0A913Z8S3_PATMI</name>
<keyword evidence="3" id="KW-0472">Membrane</keyword>
<feature type="compositionally biased region" description="Basic and acidic residues" evidence="7">
    <location>
        <begin position="226"/>
        <end position="243"/>
    </location>
</feature>
<evidence type="ECO:0000256" key="5">
    <source>
        <dbReference type="ARBA" id="ARBA00046478"/>
    </source>
</evidence>
<feature type="region of interest" description="Disordered" evidence="7">
    <location>
        <begin position="97"/>
        <end position="127"/>
    </location>
</feature>
<dbReference type="PIRSF" id="PIRSF013899">
    <property type="entry name" value="UCP013899"/>
    <property type="match status" value="1"/>
</dbReference>
<proteinExistence type="predicted"/>
<evidence type="ECO:0000256" key="4">
    <source>
        <dbReference type="ARBA" id="ARBA00023764"/>
    </source>
</evidence>
<accession>A0A913Z8S3</accession>
<dbReference type="Gene3D" id="1.25.10.10">
    <property type="entry name" value="Leucine-rich Repeat Variant"/>
    <property type="match status" value="1"/>
</dbReference>
<evidence type="ECO:0000256" key="7">
    <source>
        <dbReference type="SAM" id="MobiDB-lite"/>
    </source>
</evidence>
<evidence type="ECO:0000313" key="8">
    <source>
        <dbReference type="EnsemblMetazoa" id="XP_038047406.1"/>
    </source>
</evidence>
<comment type="function">
    <text evidence="4">In association with mitochondrial contact site and cristae organizing system (MICOS) complex components and mitochondrial outer membrane sorting assembly machinery (SAM) complex components may regulate mitochondrial dynamics playing a role in determining mitochondrial length, distribution and motility.</text>
</comment>
<dbReference type="InterPro" id="IPR036163">
    <property type="entry name" value="HMA_dom_sf"/>
</dbReference>
<keyword evidence="9" id="KW-1185">Reference proteome</keyword>
<evidence type="ECO:0000256" key="1">
    <source>
        <dbReference type="ARBA" id="ARBA00004294"/>
    </source>
</evidence>
<dbReference type="SUPFAM" id="SSF55008">
    <property type="entry name" value="HMA, heavy metal-associated domain"/>
    <property type="match status" value="1"/>
</dbReference>
<dbReference type="OMA" id="VTRNKFN"/>
<dbReference type="Proteomes" id="UP000887568">
    <property type="component" value="Unplaced"/>
</dbReference>
<feature type="compositionally biased region" description="Polar residues" evidence="7">
    <location>
        <begin position="109"/>
        <end position="118"/>
    </location>
</feature>
<dbReference type="InterPro" id="IPR016617">
    <property type="entry name" value="ARMC1"/>
</dbReference>
<dbReference type="PANTHER" id="PTHR46840">
    <property type="entry name" value="ARMADILLO REPEAT-CONTAINING PROTEIN 1"/>
    <property type="match status" value="1"/>
</dbReference>
<dbReference type="InterPro" id="IPR000225">
    <property type="entry name" value="Armadillo"/>
</dbReference>
<dbReference type="GO" id="GO:0005741">
    <property type="term" value="C:mitochondrial outer membrane"/>
    <property type="evidence" value="ECO:0007669"/>
    <property type="project" value="UniProtKB-SubCell"/>
</dbReference>
<dbReference type="RefSeq" id="XP_038047406.1">
    <property type="nucleotide sequence ID" value="XM_038191478.1"/>
</dbReference>
<evidence type="ECO:0000256" key="2">
    <source>
        <dbReference type="ARBA" id="ARBA00013732"/>
    </source>
</evidence>
<dbReference type="GeneID" id="119721406"/>
<evidence type="ECO:0000256" key="3">
    <source>
        <dbReference type="ARBA" id="ARBA00022787"/>
    </source>
</evidence>
<evidence type="ECO:0000313" key="9">
    <source>
        <dbReference type="Proteomes" id="UP000887568"/>
    </source>
</evidence>